<sequence length="107" mass="11040">MSLAVCASACAAQAREIRIVSGTYGGSCGAPRGNATADLARQCDGKTTCPYVLTESLAGRKRAACRDDFLAEWTCKDAEFHVAALSPEVTPGSTLVLSCVWPAGAGK</sequence>
<proteinExistence type="predicted"/>
<organism evidence="1 2">
    <name type="scientific">Trinickia violacea</name>
    <dbReference type="NCBI Taxonomy" id="2571746"/>
    <lineage>
        <taxon>Bacteria</taxon>
        <taxon>Pseudomonadati</taxon>
        <taxon>Pseudomonadota</taxon>
        <taxon>Betaproteobacteria</taxon>
        <taxon>Burkholderiales</taxon>
        <taxon>Burkholderiaceae</taxon>
        <taxon>Trinickia</taxon>
    </lineage>
</organism>
<dbReference type="KEGG" id="tvl:FAZ95_27600"/>
<gene>
    <name evidence="1" type="ORF">FAZ95_27600</name>
</gene>
<protein>
    <submittedName>
        <fullName evidence="1">Uncharacterized protein</fullName>
    </submittedName>
</protein>
<dbReference type="AlphaFoldDB" id="A0A4P8J6Z7"/>
<dbReference type="OrthoDB" id="9103058at2"/>
<evidence type="ECO:0000313" key="2">
    <source>
        <dbReference type="Proteomes" id="UP000298656"/>
    </source>
</evidence>
<dbReference type="EMBL" id="CP040078">
    <property type="protein sequence ID" value="QCP54869.1"/>
    <property type="molecule type" value="Genomic_DNA"/>
</dbReference>
<reference evidence="1 2" key="1">
    <citation type="submission" date="2019-05" db="EMBL/GenBank/DDBJ databases">
        <title>Burkholderia sp. DHOD12, isolated from subtropical forest soil.</title>
        <authorList>
            <person name="Gao Z.-H."/>
            <person name="Qiu L.-H."/>
        </authorList>
    </citation>
    <scope>NUCLEOTIDE SEQUENCE [LARGE SCALE GENOMIC DNA]</scope>
    <source>
        <strain evidence="1 2">DHOD12</strain>
    </source>
</reference>
<keyword evidence="2" id="KW-1185">Reference proteome</keyword>
<name>A0A4P8J6Z7_9BURK</name>
<evidence type="ECO:0000313" key="1">
    <source>
        <dbReference type="EMBL" id="QCP54869.1"/>
    </source>
</evidence>
<accession>A0A4P8J6Z7</accession>
<dbReference type="Proteomes" id="UP000298656">
    <property type="component" value="Chromosome 2"/>
</dbReference>